<feature type="domain" description="DH" evidence="3">
    <location>
        <begin position="105"/>
        <end position="293"/>
    </location>
</feature>
<dbReference type="InterPro" id="IPR035899">
    <property type="entry name" value="DBL_dom_sf"/>
</dbReference>
<proteinExistence type="predicted"/>
<name>A0A315VEA3_GAMAF</name>
<dbReference type="SUPFAM" id="SSF48065">
    <property type="entry name" value="DBL homology domain (DH-domain)"/>
    <property type="match status" value="1"/>
</dbReference>
<dbReference type="AlphaFoldDB" id="A0A315VEA3"/>
<dbReference type="InterPro" id="IPR039919">
    <property type="entry name" value="ARHGEF10/ARHGEF17"/>
</dbReference>
<protein>
    <recommendedName>
        <fullName evidence="3">DH domain-containing protein</fullName>
    </recommendedName>
</protein>
<keyword evidence="5" id="KW-1185">Reference proteome</keyword>
<feature type="coiled-coil region" evidence="2">
    <location>
        <begin position="276"/>
        <end position="303"/>
    </location>
</feature>
<dbReference type="PROSITE" id="PS50010">
    <property type="entry name" value="DH_2"/>
    <property type="match status" value="1"/>
</dbReference>
<dbReference type="EMBL" id="NHOQ01001971">
    <property type="protein sequence ID" value="PWA20500.1"/>
    <property type="molecule type" value="Genomic_DNA"/>
</dbReference>
<dbReference type="Gene3D" id="1.20.900.10">
    <property type="entry name" value="Dbl homology (DH) domain"/>
    <property type="match status" value="1"/>
</dbReference>
<evidence type="ECO:0000256" key="1">
    <source>
        <dbReference type="ARBA" id="ARBA00022658"/>
    </source>
</evidence>
<dbReference type="SUPFAM" id="SSF50729">
    <property type="entry name" value="PH domain-like"/>
    <property type="match status" value="1"/>
</dbReference>
<comment type="caution">
    <text evidence="4">The sequence shown here is derived from an EMBL/GenBank/DDBJ whole genome shotgun (WGS) entry which is preliminary data.</text>
</comment>
<dbReference type="PANTHER" id="PTHR12877:SF15">
    <property type="entry name" value="RHO GUANINE NUCLEOTIDE EXCHANGE FACTOR 17"/>
    <property type="match status" value="1"/>
</dbReference>
<evidence type="ECO:0000256" key="2">
    <source>
        <dbReference type="SAM" id="Coils"/>
    </source>
</evidence>
<dbReference type="PANTHER" id="PTHR12877">
    <property type="entry name" value="RHO GUANINE NUCLEOTIDE EXCHANGE FACTOR"/>
    <property type="match status" value="1"/>
</dbReference>
<dbReference type="CDD" id="cd00160">
    <property type="entry name" value="RhoGEF"/>
    <property type="match status" value="1"/>
</dbReference>
<dbReference type="Pfam" id="PF00621">
    <property type="entry name" value="RhoGEF"/>
    <property type="match status" value="1"/>
</dbReference>
<reference evidence="4 5" key="1">
    <citation type="journal article" date="2018" name="G3 (Bethesda)">
        <title>A High-Quality Reference Genome for the Invasive Mosquitofish Gambusia affinis Using a Chicago Library.</title>
        <authorList>
            <person name="Hoffberg S.L."/>
            <person name="Troendle N.J."/>
            <person name="Glenn T.C."/>
            <person name="Mahmud O."/>
            <person name="Louha S."/>
            <person name="Chalopin D."/>
            <person name="Bennetzen J.L."/>
            <person name="Mauricio R."/>
        </authorList>
    </citation>
    <scope>NUCLEOTIDE SEQUENCE [LARGE SCALE GENOMIC DNA]</scope>
    <source>
        <strain evidence="4">NE01/NJP1002.9</strain>
        <tissue evidence="4">Muscle</tissue>
    </source>
</reference>
<evidence type="ECO:0000313" key="5">
    <source>
        <dbReference type="Proteomes" id="UP000250572"/>
    </source>
</evidence>
<evidence type="ECO:0000313" key="4">
    <source>
        <dbReference type="EMBL" id="PWA20500.1"/>
    </source>
</evidence>
<evidence type="ECO:0000259" key="3">
    <source>
        <dbReference type="PROSITE" id="PS50010"/>
    </source>
</evidence>
<keyword evidence="1" id="KW-0344">Guanine-nucleotide releasing factor</keyword>
<dbReference type="GO" id="GO:0005085">
    <property type="term" value="F:guanyl-nucleotide exchange factor activity"/>
    <property type="evidence" value="ECO:0007669"/>
    <property type="project" value="UniProtKB-KW"/>
</dbReference>
<gene>
    <name evidence="4" type="ORF">CCH79_00003747</name>
</gene>
<dbReference type="InterPro" id="IPR011993">
    <property type="entry name" value="PH-like_dom_sf"/>
</dbReference>
<sequence>MLKCAPSPGILDVCVARVYVPSRGCVRAHGAVRMLQMVRTLAQFSIALEEMNESGENTGDEGGGGGEEMVDRDAADLFRNGSSGSSGGSLNGNGLCSWTPGGEDMRKHVMMTLLDTEQSYVESLRSLIQGYMRPLKQPDGSSIVDPLLVDEMFYQIPEILEHHEQFLEQVAGCVSQWHDRQTVGHLLIHSFSKDALADMYSAYIDNFLNAKDAVRIAKEAKPAFHKFLEQNMRENKEKQALGDLMIKPVQRIPRYELLVKDLLKHTPEDHPDYLFLLDAQKNIKRLAEKINKGRRSAEEAEREARVIQEIEAHIEGVEHILNPQRKFLRQEIVMEAKTVGGKKDRSLFLFSDLIICTTLKRKSGSLRRSSMSLYETIMPSQQVSKAHCPLVVKK</sequence>
<keyword evidence="2" id="KW-0175">Coiled coil</keyword>
<dbReference type="InterPro" id="IPR000219">
    <property type="entry name" value="DH_dom"/>
</dbReference>
<organism evidence="4 5">
    <name type="scientific">Gambusia affinis</name>
    <name type="common">Western mosquitofish</name>
    <name type="synonym">Heterandria affinis</name>
    <dbReference type="NCBI Taxonomy" id="33528"/>
    <lineage>
        <taxon>Eukaryota</taxon>
        <taxon>Metazoa</taxon>
        <taxon>Chordata</taxon>
        <taxon>Craniata</taxon>
        <taxon>Vertebrata</taxon>
        <taxon>Euteleostomi</taxon>
        <taxon>Actinopterygii</taxon>
        <taxon>Neopterygii</taxon>
        <taxon>Teleostei</taxon>
        <taxon>Neoteleostei</taxon>
        <taxon>Acanthomorphata</taxon>
        <taxon>Ovalentaria</taxon>
        <taxon>Atherinomorphae</taxon>
        <taxon>Cyprinodontiformes</taxon>
        <taxon>Poeciliidae</taxon>
        <taxon>Poeciliinae</taxon>
        <taxon>Gambusia</taxon>
    </lineage>
</organism>
<dbReference type="FunFam" id="1.20.900.10:FF:000025">
    <property type="entry name" value="Rho guanine nucleotide exchange factor 17"/>
    <property type="match status" value="1"/>
</dbReference>
<dbReference type="Pfam" id="PF19057">
    <property type="entry name" value="PH_19"/>
    <property type="match status" value="1"/>
</dbReference>
<dbReference type="SMART" id="SM00325">
    <property type="entry name" value="RhoGEF"/>
    <property type="match status" value="1"/>
</dbReference>
<dbReference type="Gene3D" id="2.30.29.30">
    <property type="entry name" value="Pleckstrin-homology domain (PH domain)/Phosphotyrosine-binding domain (PTB)"/>
    <property type="match status" value="1"/>
</dbReference>
<dbReference type="Proteomes" id="UP000250572">
    <property type="component" value="Unassembled WGS sequence"/>
</dbReference>
<accession>A0A315VEA3</accession>
<dbReference type="GO" id="GO:0030036">
    <property type="term" value="P:actin cytoskeleton organization"/>
    <property type="evidence" value="ECO:0007669"/>
    <property type="project" value="TreeGrafter"/>
</dbReference>